<evidence type="ECO:0000313" key="8">
    <source>
        <dbReference type="Proteomes" id="UP000295726"/>
    </source>
</evidence>
<dbReference type="PANTHER" id="PTHR43090:SF2">
    <property type="entry name" value="1-(5-PHOSPHORIBOSYL)-5-[(5-PHOSPHORIBOSYLAMINO)METHYLIDENEAMINO] IMIDAZOLE-4-CARBOXAMIDE ISOMERASE"/>
    <property type="match status" value="1"/>
</dbReference>
<dbReference type="OrthoDB" id="9807749at2"/>
<reference evidence="7 8" key="1">
    <citation type="submission" date="2019-03" db="EMBL/GenBank/DDBJ databases">
        <title>Genomic Encyclopedia of Type Strains, Phase IV (KMG-IV): sequencing the most valuable type-strain genomes for metagenomic binning, comparative biology and taxonomic classification.</title>
        <authorList>
            <person name="Goeker M."/>
        </authorList>
    </citation>
    <scope>NUCLEOTIDE SEQUENCE [LARGE SCALE GENOMIC DNA]</scope>
    <source>
        <strain evidence="7 8">DSM 29489</strain>
    </source>
</reference>
<dbReference type="GO" id="GO:0000105">
    <property type="term" value="P:L-histidine biosynthetic process"/>
    <property type="evidence" value="ECO:0007669"/>
    <property type="project" value="UniProtKB-KW"/>
</dbReference>
<comment type="similarity">
    <text evidence="1 6">Belongs to the HisA/HisF family.</text>
</comment>
<dbReference type="CDD" id="cd04723">
    <property type="entry name" value="HisA_HisF"/>
    <property type="match status" value="1"/>
</dbReference>
<dbReference type="PANTHER" id="PTHR43090">
    <property type="entry name" value="1-(5-PHOSPHORIBOSYL)-5-[(5-PHOSPHORIBOSYLAMINO)METHYLIDENEAMINO] IMIDAZOLE-4-CARBOXAMIDE ISOMERASE"/>
    <property type="match status" value="1"/>
</dbReference>
<organism evidence="7 8">
    <name type="scientific">Muricomes intestini</name>
    <dbReference type="NCBI Taxonomy" id="1796634"/>
    <lineage>
        <taxon>Bacteria</taxon>
        <taxon>Bacillati</taxon>
        <taxon>Bacillota</taxon>
        <taxon>Clostridia</taxon>
        <taxon>Lachnospirales</taxon>
        <taxon>Lachnospiraceae</taxon>
        <taxon>Muricomes</taxon>
    </lineage>
</organism>
<dbReference type="SUPFAM" id="SSF51366">
    <property type="entry name" value="Ribulose-phoshate binding barrel"/>
    <property type="match status" value="1"/>
</dbReference>
<evidence type="ECO:0000256" key="5">
    <source>
        <dbReference type="ARBA" id="ARBA00029440"/>
    </source>
</evidence>
<evidence type="ECO:0000313" key="7">
    <source>
        <dbReference type="EMBL" id="TCS80674.1"/>
    </source>
</evidence>
<dbReference type="InterPro" id="IPR006062">
    <property type="entry name" value="His_biosynth"/>
</dbReference>
<evidence type="ECO:0000256" key="2">
    <source>
        <dbReference type="ARBA" id="ARBA00022605"/>
    </source>
</evidence>
<evidence type="ECO:0000256" key="4">
    <source>
        <dbReference type="ARBA" id="ARBA00023235"/>
    </source>
</evidence>
<keyword evidence="4 7" id="KW-0413">Isomerase</keyword>
<dbReference type="InterPro" id="IPR013785">
    <property type="entry name" value="Aldolase_TIM"/>
</dbReference>
<dbReference type="RefSeq" id="WP_132379553.1">
    <property type="nucleotide sequence ID" value="NZ_DAIQXH010000143.1"/>
</dbReference>
<comment type="pathway">
    <text evidence="5">Amino-acid biosynthesis.</text>
</comment>
<dbReference type="InterPro" id="IPR044524">
    <property type="entry name" value="Isoase_HisA-like"/>
</dbReference>
<dbReference type="GO" id="GO:0005737">
    <property type="term" value="C:cytoplasm"/>
    <property type="evidence" value="ECO:0007669"/>
    <property type="project" value="TreeGrafter"/>
</dbReference>
<dbReference type="Pfam" id="PF00977">
    <property type="entry name" value="His_biosynth"/>
    <property type="match status" value="1"/>
</dbReference>
<dbReference type="EMBL" id="SLZZ01000005">
    <property type="protein sequence ID" value="TCS80674.1"/>
    <property type="molecule type" value="Genomic_DNA"/>
</dbReference>
<accession>A0A4R3KBV0</accession>
<dbReference type="Proteomes" id="UP000295726">
    <property type="component" value="Unassembled WGS sequence"/>
</dbReference>
<dbReference type="InterPro" id="IPR011060">
    <property type="entry name" value="RibuloseP-bd_barrel"/>
</dbReference>
<evidence type="ECO:0000256" key="1">
    <source>
        <dbReference type="ARBA" id="ARBA00009667"/>
    </source>
</evidence>
<sequence length="259" mass="28402">MRFRPCIDIHNGKVKQIVGGSLKDEGNQAVVNFSSEIDAAWYAGLYRRDNLTGGHIILLNSRESECFEATRNQALEALKAYPKGMQIGGGITAENAAGYLEAGASHVIVTSYVFREGKFCRENLEKLVQAVGKKHLVLDLSCRKRGDSYFIVTDRWQSFTDLCLTQEVLSDLSKYCDEFLVHGADVEGRSSGMETGLVRMLGQWNQIPVTYAGGIGSLEDLGKFCEMSGGNLDFTIGSALDLFGGNIPYDVIANYKGKC</sequence>
<keyword evidence="8" id="KW-1185">Reference proteome</keyword>
<gene>
    <name evidence="7" type="ORF">EDD59_10554</name>
</gene>
<dbReference type="NCBIfam" id="TIGR02129">
    <property type="entry name" value="hisA_euk"/>
    <property type="match status" value="1"/>
</dbReference>
<protein>
    <submittedName>
        <fullName evidence="7">1-(5-phosphoribosyl)-5-[(5-phosphoribosylamino)methylideneamino] imidazole-4-carboxamide isomerase</fullName>
    </submittedName>
</protein>
<comment type="caution">
    <text evidence="7">The sequence shown here is derived from an EMBL/GenBank/DDBJ whole genome shotgun (WGS) entry which is preliminary data.</text>
</comment>
<evidence type="ECO:0000256" key="3">
    <source>
        <dbReference type="ARBA" id="ARBA00023102"/>
    </source>
</evidence>
<keyword evidence="3 6" id="KW-0368">Histidine biosynthesis</keyword>
<name>A0A4R3KBV0_9FIRM</name>
<dbReference type="Gene3D" id="3.20.20.70">
    <property type="entry name" value="Aldolase class I"/>
    <property type="match status" value="1"/>
</dbReference>
<keyword evidence="2 6" id="KW-0028">Amino-acid biosynthesis</keyword>
<dbReference type="GO" id="GO:0003949">
    <property type="term" value="F:1-(5-phosphoribosyl)-5-[(5-phosphoribosylamino)methylideneamino]imidazole-4-carboxamide isomerase activity"/>
    <property type="evidence" value="ECO:0007669"/>
    <property type="project" value="InterPro"/>
</dbReference>
<dbReference type="InterPro" id="IPR011858">
    <property type="entry name" value="His6/HISN3"/>
</dbReference>
<proteinExistence type="inferred from homology"/>
<dbReference type="GO" id="GO:0000162">
    <property type="term" value="P:L-tryptophan biosynthetic process"/>
    <property type="evidence" value="ECO:0007669"/>
    <property type="project" value="TreeGrafter"/>
</dbReference>
<dbReference type="AlphaFoldDB" id="A0A4R3KBV0"/>
<evidence type="ECO:0000256" key="6">
    <source>
        <dbReference type="RuleBase" id="RU003657"/>
    </source>
</evidence>